<dbReference type="AlphaFoldDB" id="A0ABD3P6Y2"/>
<evidence type="ECO:0000313" key="1">
    <source>
        <dbReference type="EMBL" id="KAL3783611.1"/>
    </source>
</evidence>
<sequence>MKHVTLYFSPEGRRSFLRDQNIFLLIRHNLEATSFNMLNKKVTLALAVIGTAVQIAESGPASYATCQAGCAAAAGIAMCMSAGVCSIGCASAYAACQSACAAAAFAPLP</sequence>
<dbReference type="Proteomes" id="UP001530400">
    <property type="component" value="Unassembled WGS sequence"/>
</dbReference>
<accession>A0ABD3P6Y2</accession>
<keyword evidence="2" id="KW-1185">Reference proteome</keyword>
<reference evidence="1 2" key="1">
    <citation type="submission" date="2024-10" db="EMBL/GenBank/DDBJ databases">
        <title>Updated reference genomes for cyclostephanoid diatoms.</title>
        <authorList>
            <person name="Roberts W.R."/>
            <person name="Alverson A.J."/>
        </authorList>
    </citation>
    <scope>NUCLEOTIDE SEQUENCE [LARGE SCALE GENOMIC DNA]</scope>
    <source>
        <strain evidence="1 2">AJA010-31</strain>
    </source>
</reference>
<name>A0ABD3P6Y2_9STRA</name>
<organism evidence="1 2">
    <name type="scientific">Cyclotella atomus</name>
    <dbReference type="NCBI Taxonomy" id="382360"/>
    <lineage>
        <taxon>Eukaryota</taxon>
        <taxon>Sar</taxon>
        <taxon>Stramenopiles</taxon>
        <taxon>Ochrophyta</taxon>
        <taxon>Bacillariophyta</taxon>
        <taxon>Coscinodiscophyceae</taxon>
        <taxon>Thalassiosirophycidae</taxon>
        <taxon>Stephanodiscales</taxon>
        <taxon>Stephanodiscaceae</taxon>
        <taxon>Cyclotella</taxon>
    </lineage>
</organism>
<dbReference type="EMBL" id="JALLPJ020000759">
    <property type="protein sequence ID" value="KAL3783611.1"/>
    <property type="molecule type" value="Genomic_DNA"/>
</dbReference>
<protein>
    <submittedName>
        <fullName evidence="1">Uncharacterized protein</fullName>
    </submittedName>
</protein>
<gene>
    <name evidence="1" type="ORF">ACHAWO_004439</name>
</gene>
<evidence type="ECO:0000313" key="2">
    <source>
        <dbReference type="Proteomes" id="UP001530400"/>
    </source>
</evidence>
<comment type="caution">
    <text evidence="1">The sequence shown here is derived from an EMBL/GenBank/DDBJ whole genome shotgun (WGS) entry which is preliminary data.</text>
</comment>
<proteinExistence type="predicted"/>